<name>A0A834XEB7_9FABA</name>
<dbReference type="Pfam" id="PF13966">
    <property type="entry name" value="zf-RVT"/>
    <property type="match status" value="1"/>
</dbReference>
<dbReference type="PANTHER" id="PTHR33116:SF70">
    <property type="entry name" value="NON-LTR RETROELEMENT REVERSE TRANSCRIPTASE-LIKE PROTEIN"/>
    <property type="match status" value="1"/>
</dbReference>
<dbReference type="PROSITE" id="PS50879">
    <property type="entry name" value="RNASE_H_1"/>
    <property type="match status" value="1"/>
</dbReference>
<dbReference type="InterPro" id="IPR000477">
    <property type="entry name" value="RT_dom"/>
</dbReference>
<dbReference type="InterPro" id="IPR044730">
    <property type="entry name" value="RNase_H-like_dom_plant"/>
</dbReference>
<dbReference type="Pfam" id="PF00078">
    <property type="entry name" value="RVT_1"/>
    <property type="match status" value="1"/>
</dbReference>
<keyword evidence="3" id="KW-1185">Reference proteome</keyword>
<dbReference type="Proteomes" id="UP000634136">
    <property type="component" value="Unassembled WGS sequence"/>
</dbReference>
<comment type="caution">
    <text evidence="2">The sequence shown here is derived from an EMBL/GenBank/DDBJ whole genome shotgun (WGS) entry which is preliminary data.</text>
</comment>
<evidence type="ECO:0000259" key="1">
    <source>
        <dbReference type="PROSITE" id="PS50879"/>
    </source>
</evidence>
<evidence type="ECO:0000313" key="3">
    <source>
        <dbReference type="Proteomes" id="UP000634136"/>
    </source>
</evidence>
<dbReference type="GO" id="GO:0004523">
    <property type="term" value="F:RNA-DNA hybrid ribonuclease activity"/>
    <property type="evidence" value="ECO:0007669"/>
    <property type="project" value="InterPro"/>
</dbReference>
<organism evidence="2 3">
    <name type="scientific">Senna tora</name>
    <dbReference type="NCBI Taxonomy" id="362788"/>
    <lineage>
        <taxon>Eukaryota</taxon>
        <taxon>Viridiplantae</taxon>
        <taxon>Streptophyta</taxon>
        <taxon>Embryophyta</taxon>
        <taxon>Tracheophyta</taxon>
        <taxon>Spermatophyta</taxon>
        <taxon>Magnoliopsida</taxon>
        <taxon>eudicotyledons</taxon>
        <taxon>Gunneridae</taxon>
        <taxon>Pentapetalae</taxon>
        <taxon>rosids</taxon>
        <taxon>fabids</taxon>
        <taxon>Fabales</taxon>
        <taxon>Fabaceae</taxon>
        <taxon>Caesalpinioideae</taxon>
        <taxon>Cassia clade</taxon>
        <taxon>Senna</taxon>
    </lineage>
</organism>
<dbReference type="InterPro" id="IPR012337">
    <property type="entry name" value="RNaseH-like_sf"/>
</dbReference>
<gene>
    <name evidence="2" type="ORF">G2W53_000649</name>
</gene>
<dbReference type="AlphaFoldDB" id="A0A834XEB7"/>
<accession>A0A834XEB7</accession>
<dbReference type="InterPro" id="IPR036397">
    <property type="entry name" value="RNaseH_sf"/>
</dbReference>
<dbReference type="EMBL" id="JAAIUW010000001">
    <property type="protein sequence ID" value="KAF7843744.1"/>
    <property type="molecule type" value="Genomic_DNA"/>
</dbReference>
<feature type="domain" description="RNase H type-1" evidence="1">
    <location>
        <begin position="402"/>
        <end position="532"/>
    </location>
</feature>
<dbReference type="SUPFAM" id="SSF53098">
    <property type="entry name" value="Ribonuclease H-like"/>
    <property type="match status" value="1"/>
</dbReference>
<reference evidence="2" key="1">
    <citation type="submission" date="2020-09" db="EMBL/GenBank/DDBJ databases">
        <title>Genome-Enabled Discovery of Anthraquinone Biosynthesis in Senna tora.</title>
        <authorList>
            <person name="Kang S.-H."/>
            <person name="Pandey R.P."/>
            <person name="Lee C.-M."/>
            <person name="Sim J.-S."/>
            <person name="Jeong J.-T."/>
            <person name="Choi B.-S."/>
            <person name="Jung M."/>
            <person name="Ginzburg D."/>
            <person name="Zhao K."/>
            <person name="Won S.Y."/>
            <person name="Oh T.-J."/>
            <person name="Yu Y."/>
            <person name="Kim N.-H."/>
            <person name="Lee O.R."/>
            <person name="Lee T.-H."/>
            <person name="Bashyal P."/>
            <person name="Kim T.-S."/>
            <person name="Lee W.-H."/>
            <person name="Kawkins C."/>
            <person name="Kim C.-K."/>
            <person name="Kim J.S."/>
            <person name="Ahn B.O."/>
            <person name="Rhee S.Y."/>
            <person name="Sohng J.K."/>
        </authorList>
    </citation>
    <scope>NUCLEOTIDE SEQUENCE</scope>
    <source>
        <tissue evidence="2">Leaf</tissue>
    </source>
</reference>
<evidence type="ECO:0000313" key="2">
    <source>
        <dbReference type="EMBL" id="KAF7843744.1"/>
    </source>
</evidence>
<proteinExistence type="predicted"/>
<dbReference type="InterPro" id="IPR026960">
    <property type="entry name" value="RVT-Znf"/>
</dbReference>
<dbReference type="InterPro" id="IPR002156">
    <property type="entry name" value="RNaseH_domain"/>
</dbReference>
<dbReference type="PANTHER" id="PTHR33116">
    <property type="entry name" value="REVERSE TRANSCRIPTASE ZINC-BINDING DOMAIN-CONTAINING PROTEIN-RELATED-RELATED"/>
    <property type="match status" value="1"/>
</dbReference>
<dbReference type="GO" id="GO:0003676">
    <property type="term" value="F:nucleic acid binding"/>
    <property type="evidence" value="ECO:0007669"/>
    <property type="project" value="InterPro"/>
</dbReference>
<dbReference type="Gene3D" id="3.30.420.10">
    <property type="entry name" value="Ribonuclease H-like superfamily/Ribonuclease H"/>
    <property type="match status" value="1"/>
</dbReference>
<dbReference type="CDD" id="cd06222">
    <property type="entry name" value="RNase_H_like"/>
    <property type="match status" value="1"/>
</dbReference>
<protein>
    <submittedName>
        <fullName evidence="2">Putative ribonuclease H protein At1g65750 family</fullName>
    </submittedName>
</protein>
<dbReference type="OrthoDB" id="1434716at2759"/>
<sequence>MFVAVTETSIVLGGPLSPYLFVLCIERLSHCITDSVNSKDWIPIRLTRNGWPLTHLFFADDLILFSEASLWQAEVIKNCLETFCNSSGQKINKYKTKVYFSRNVNHTRISQICDHLGFSSTIDFRKYLGAPLHSNRVNKNTFSYITDKVDKRLGSWKEKSLSLAGRITLAKTVTSAIPNYSMQTALLPFSICDEIEKKERKFIWGSNNGSSKPHLIAWETLCKKTEQRDRFWKNLWKWKGPQRIKNFLWLASHGRILSNSLRKAKGISTSDTCSRCGNHVEDTLHILRDCEKVKPLWKNLVDPNRWQAFFSCDLRNWIDLILTKDIGIHKNTCWATLFGVTLWYIWIQRNESIFSNNNSSADILLPKVTYVTKEFYEANHIPKILSLPRSDNTAPLKWTAPTQDWIKVNVDGSCYDNQGSIACGGLCRDYASHFLKGFMRKLGRGNPFAAETWAVFHGVDYAWKSRYKKVIIESDSKDVLEAIDKNTHDNHPLEHVLKGIKAYKSYDWQICFNHVNREGNEAAQALAAIARNASFGFHSFDRIPQQCIAILAKDCGPLRPVGS</sequence>
<dbReference type="Pfam" id="PF13456">
    <property type="entry name" value="RVT_3"/>
    <property type="match status" value="1"/>
</dbReference>